<dbReference type="EMBL" id="BGZK01000109">
    <property type="protein sequence ID" value="GBP19551.1"/>
    <property type="molecule type" value="Genomic_DNA"/>
</dbReference>
<feature type="region of interest" description="Disordered" evidence="1">
    <location>
        <begin position="26"/>
        <end position="52"/>
    </location>
</feature>
<accession>A0A4C1TZN4</accession>
<name>A0A4C1TZN4_EUMVA</name>
<evidence type="ECO:0000313" key="3">
    <source>
        <dbReference type="Proteomes" id="UP000299102"/>
    </source>
</evidence>
<protein>
    <submittedName>
        <fullName evidence="2">Uncharacterized protein</fullName>
    </submittedName>
</protein>
<feature type="compositionally biased region" description="Acidic residues" evidence="1">
    <location>
        <begin position="34"/>
        <end position="52"/>
    </location>
</feature>
<evidence type="ECO:0000256" key="1">
    <source>
        <dbReference type="SAM" id="MobiDB-lite"/>
    </source>
</evidence>
<organism evidence="2 3">
    <name type="scientific">Eumeta variegata</name>
    <name type="common">Bagworm moth</name>
    <name type="synonym">Eumeta japonica</name>
    <dbReference type="NCBI Taxonomy" id="151549"/>
    <lineage>
        <taxon>Eukaryota</taxon>
        <taxon>Metazoa</taxon>
        <taxon>Ecdysozoa</taxon>
        <taxon>Arthropoda</taxon>
        <taxon>Hexapoda</taxon>
        <taxon>Insecta</taxon>
        <taxon>Pterygota</taxon>
        <taxon>Neoptera</taxon>
        <taxon>Endopterygota</taxon>
        <taxon>Lepidoptera</taxon>
        <taxon>Glossata</taxon>
        <taxon>Ditrysia</taxon>
        <taxon>Tineoidea</taxon>
        <taxon>Psychidae</taxon>
        <taxon>Oiketicinae</taxon>
        <taxon>Eumeta</taxon>
    </lineage>
</organism>
<comment type="caution">
    <text evidence="2">The sequence shown here is derived from an EMBL/GenBank/DDBJ whole genome shotgun (WGS) entry which is preliminary data.</text>
</comment>
<reference evidence="2 3" key="1">
    <citation type="journal article" date="2019" name="Commun. Biol.">
        <title>The bagworm genome reveals a unique fibroin gene that provides high tensile strength.</title>
        <authorList>
            <person name="Kono N."/>
            <person name="Nakamura H."/>
            <person name="Ohtoshi R."/>
            <person name="Tomita M."/>
            <person name="Numata K."/>
            <person name="Arakawa K."/>
        </authorList>
    </citation>
    <scope>NUCLEOTIDE SEQUENCE [LARGE SCALE GENOMIC DNA]</scope>
</reference>
<keyword evidence="3" id="KW-1185">Reference proteome</keyword>
<sequence length="127" mass="14373">MTALLSRAIIIVSLLGRNRIFDGGGGMMMAGELSNDDDDDDDDDDHDDDDDDEQCLFQKQSCTHWYKQVVKYRLCGAAEKEAFSNIDMQALSRKNPTTSETGRMTRRDVPTERLYFRPSAPAHVSHQ</sequence>
<evidence type="ECO:0000313" key="2">
    <source>
        <dbReference type="EMBL" id="GBP19551.1"/>
    </source>
</evidence>
<dbReference type="Proteomes" id="UP000299102">
    <property type="component" value="Unassembled WGS sequence"/>
</dbReference>
<gene>
    <name evidence="2" type="ORF">EVAR_102099_1</name>
</gene>
<proteinExistence type="predicted"/>
<dbReference type="AlphaFoldDB" id="A0A4C1TZN4"/>